<dbReference type="InterPro" id="IPR008271">
    <property type="entry name" value="Ser/Thr_kinase_AS"/>
</dbReference>
<keyword evidence="13 18" id="KW-0472">Membrane</keyword>
<dbReference type="InterPro" id="IPR050528">
    <property type="entry name" value="L-type_Lectin-RKs"/>
</dbReference>
<keyword evidence="5" id="KW-0808">Transferase</keyword>
<accession>A0A453DKB7</accession>
<comment type="similarity">
    <text evidence="2">In the N-terminal section; belongs to the leguminous lectin family.</text>
</comment>
<keyword evidence="23" id="KW-1185">Reference proteome</keyword>
<dbReference type="PROSITE" id="PS00107">
    <property type="entry name" value="PROTEIN_KINASE_ATP"/>
    <property type="match status" value="1"/>
</dbReference>
<dbReference type="AlphaFoldDB" id="A0A453DKB7"/>
<dbReference type="GO" id="GO:0005524">
    <property type="term" value="F:ATP binding"/>
    <property type="evidence" value="ECO:0007669"/>
    <property type="project" value="UniProtKB-UniRule"/>
</dbReference>
<evidence type="ECO:0000256" key="17">
    <source>
        <dbReference type="SAM" id="MobiDB-lite"/>
    </source>
</evidence>
<evidence type="ECO:0000256" key="15">
    <source>
        <dbReference type="ARBA" id="ARBA00023180"/>
    </source>
</evidence>
<organism evidence="22 23">
    <name type="scientific">Aegilops tauschii subsp. strangulata</name>
    <name type="common">Goatgrass</name>
    <dbReference type="NCBI Taxonomy" id="200361"/>
    <lineage>
        <taxon>Eukaryota</taxon>
        <taxon>Viridiplantae</taxon>
        <taxon>Streptophyta</taxon>
        <taxon>Embryophyta</taxon>
        <taxon>Tracheophyta</taxon>
        <taxon>Spermatophyta</taxon>
        <taxon>Magnoliopsida</taxon>
        <taxon>Liliopsida</taxon>
        <taxon>Poales</taxon>
        <taxon>Poaceae</taxon>
        <taxon>BOP clade</taxon>
        <taxon>Pooideae</taxon>
        <taxon>Triticodae</taxon>
        <taxon>Triticeae</taxon>
        <taxon>Triticinae</taxon>
        <taxon>Aegilops</taxon>
    </lineage>
</organism>
<dbReference type="PROSITE" id="PS51473">
    <property type="entry name" value="GNK2"/>
    <property type="match status" value="2"/>
</dbReference>
<reference evidence="23" key="2">
    <citation type="journal article" date="2017" name="Nat. Plants">
        <title>The Aegilops tauschii genome reveals multiple impacts of transposons.</title>
        <authorList>
            <person name="Zhao G."/>
            <person name="Zou C."/>
            <person name="Li K."/>
            <person name="Wang K."/>
            <person name="Li T."/>
            <person name="Gao L."/>
            <person name="Zhang X."/>
            <person name="Wang H."/>
            <person name="Yang Z."/>
            <person name="Liu X."/>
            <person name="Jiang W."/>
            <person name="Mao L."/>
            <person name="Kong X."/>
            <person name="Jiao Y."/>
            <person name="Jia J."/>
        </authorList>
    </citation>
    <scope>NUCLEOTIDE SEQUENCE [LARGE SCALE GENOMIC DNA]</scope>
    <source>
        <strain evidence="23">cv. AL8/78</strain>
    </source>
</reference>
<keyword evidence="11 16" id="KW-0067">ATP-binding</keyword>
<feature type="compositionally biased region" description="Polar residues" evidence="17">
    <location>
        <begin position="272"/>
        <end position="291"/>
    </location>
</feature>
<feature type="domain" description="Protein kinase" evidence="20">
    <location>
        <begin position="340"/>
        <end position="624"/>
    </location>
</feature>
<keyword evidence="10" id="KW-0418">Kinase</keyword>
<evidence type="ECO:0000256" key="10">
    <source>
        <dbReference type="ARBA" id="ARBA00022777"/>
    </source>
</evidence>
<evidence type="ECO:0000256" key="8">
    <source>
        <dbReference type="ARBA" id="ARBA00022737"/>
    </source>
</evidence>
<evidence type="ECO:0000259" key="20">
    <source>
        <dbReference type="PROSITE" id="PS50011"/>
    </source>
</evidence>
<evidence type="ECO:0000256" key="9">
    <source>
        <dbReference type="ARBA" id="ARBA00022741"/>
    </source>
</evidence>
<comment type="similarity">
    <text evidence="3">In the C-terminal section; belongs to the protein kinase superfamily. Ser/Thr protein kinase family.</text>
</comment>
<feature type="signal peptide" evidence="19">
    <location>
        <begin position="1"/>
        <end position="33"/>
    </location>
</feature>
<reference evidence="23" key="1">
    <citation type="journal article" date="2014" name="Science">
        <title>Ancient hybridizations among the ancestral genomes of bread wheat.</title>
        <authorList>
            <consortium name="International Wheat Genome Sequencing Consortium,"/>
            <person name="Marcussen T."/>
            <person name="Sandve S.R."/>
            <person name="Heier L."/>
            <person name="Spannagl M."/>
            <person name="Pfeifer M."/>
            <person name="Jakobsen K.S."/>
            <person name="Wulff B.B."/>
            <person name="Steuernagel B."/>
            <person name="Mayer K.F."/>
            <person name="Olsen O.A."/>
        </authorList>
    </citation>
    <scope>NUCLEOTIDE SEQUENCE [LARGE SCALE GENOMIC DNA]</scope>
    <source>
        <strain evidence="23">cv. AL8/78</strain>
    </source>
</reference>
<dbReference type="Pfam" id="PF00069">
    <property type="entry name" value="Pkinase"/>
    <property type="match status" value="1"/>
</dbReference>
<feature type="domain" description="Gnk2-homologous" evidence="21">
    <location>
        <begin position="46"/>
        <end position="154"/>
    </location>
</feature>
<evidence type="ECO:0000259" key="21">
    <source>
        <dbReference type="PROSITE" id="PS51473"/>
    </source>
</evidence>
<dbReference type="InterPro" id="IPR017441">
    <property type="entry name" value="Protein_kinase_ATP_BS"/>
</dbReference>
<dbReference type="PROSITE" id="PS50011">
    <property type="entry name" value="PROTEIN_KINASE_DOM"/>
    <property type="match status" value="1"/>
</dbReference>
<evidence type="ECO:0000256" key="11">
    <source>
        <dbReference type="ARBA" id="ARBA00022840"/>
    </source>
</evidence>
<evidence type="ECO:0000313" key="23">
    <source>
        <dbReference type="Proteomes" id="UP000015105"/>
    </source>
</evidence>
<dbReference type="STRING" id="200361.A0A453DKB7"/>
<evidence type="ECO:0000313" key="22">
    <source>
        <dbReference type="EnsemblPlants" id="AET2Gv21283200.1"/>
    </source>
</evidence>
<dbReference type="EnsemblPlants" id="AET2Gv21283200.1">
    <property type="protein sequence ID" value="AET2Gv21283200.1"/>
    <property type="gene ID" value="AET2Gv21283200"/>
</dbReference>
<reference evidence="22" key="4">
    <citation type="submission" date="2019-03" db="UniProtKB">
        <authorList>
            <consortium name="EnsemblPlants"/>
        </authorList>
    </citation>
    <scope>IDENTIFICATION</scope>
</reference>
<dbReference type="InterPro" id="IPR000719">
    <property type="entry name" value="Prot_kinase_dom"/>
</dbReference>
<dbReference type="SMART" id="SM00220">
    <property type="entry name" value="S_TKc"/>
    <property type="match status" value="1"/>
</dbReference>
<keyword evidence="4" id="KW-1003">Cell membrane</keyword>
<dbReference type="GO" id="GO:0004672">
    <property type="term" value="F:protein kinase activity"/>
    <property type="evidence" value="ECO:0007669"/>
    <property type="project" value="InterPro"/>
</dbReference>
<evidence type="ECO:0000256" key="12">
    <source>
        <dbReference type="ARBA" id="ARBA00022989"/>
    </source>
</evidence>
<dbReference type="InterPro" id="IPR011009">
    <property type="entry name" value="Kinase-like_dom_sf"/>
</dbReference>
<evidence type="ECO:0000256" key="2">
    <source>
        <dbReference type="ARBA" id="ARBA00008536"/>
    </source>
</evidence>
<dbReference type="Gene3D" id="1.10.510.10">
    <property type="entry name" value="Transferase(Phosphotransferase) domain 1"/>
    <property type="match status" value="1"/>
</dbReference>
<sequence>KPSNKPASLQRAMALQRPLFSPLLFLCFHLLAALHTTSDAALSSHLPQAMDCSTSGNYTSNSAYPANLNQFLASLPEKTIFKNGGFINDTVGEGSGTVYGLAMCSADYSRSDCGDCLAAAARSNANGLPNRCPGSTTVLAWFDPCLVRYSDTNFFGKAEIGEIYALNGPRAIWEPMRYRDDVVRNLNESIGAAVASSQRFAASSTDPYTLVQCTWDLPPDQCKQCLDVLTANASKDWTSMAVDGKRRSYSCSVRYGNTSFVVVPFGGAPTSQSVDQASRPATQSSGPSKGSWTAGVVGSVVGLILLACLAALVVKLKSKHETGHVREFTYRELATATLTFKDTRKLGQGAFGIVYKGAVMIEGTQVEVAIKKNTSDVSDETRKAFKNEVEIMSPLNHRNIIHLVGWCNEKNNLLLVYELVENRNLEARLYNHGGTDLVLDWRQRYNILVGIASGLEYLHNNCSRTVLHRDIKPANVMLDMDFTAKLCDFGLVTQLTRAATSRSTNNIIGTLGYMDPLYQQNGQVTKESDVYSFGVLLLEVLCGVAPILIGNPLKNSLIENVRECRGRNAILDAAHQRLRGEYDEEIKGALLIGLHCVETRRGDRPTIRIVLSNLVSLTASHVVMS</sequence>
<evidence type="ECO:0000256" key="3">
    <source>
        <dbReference type="ARBA" id="ARBA00010217"/>
    </source>
</evidence>
<evidence type="ECO:0000256" key="5">
    <source>
        <dbReference type="ARBA" id="ARBA00022679"/>
    </source>
</evidence>
<dbReference type="InterPro" id="IPR002902">
    <property type="entry name" value="GNK2"/>
</dbReference>
<feature type="binding site" evidence="16">
    <location>
        <position position="372"/>
    </location>
    <ligand>
        <name>ATP</name>
        <dbReference type="ChEBI" id="CHEBI:30616"/>
    </ligand>
</feature>
<dbReference type="PANTHER" id="PTHR27007">
    <property type="match status" value="1"/>
</dbReference>
<evidence type="ECO:0000256" key="19">
    <source>
        <dbReference type="SAM" id="SignalP"/>
    </source>
</evidence>
<dbReference type="Pfam" id="PF01657">
    <property type="entry name" value="Stress-antifung"/>
    <property type="match status" value="2"/>
</dbReference>
<keyword evidence="8" id="KW-0677">Repeat</keyword>
<evidence type="ECO:0008006" key="24">
    <source>
        <dbReference type="Google" id="ProtNLM"/>
    </source>
</evidence>
<reference evidence="22" key="3">
    <citation type="journal article" date="2017" name="Nature">
        <title>Genome sequence of the progenitor of the wheat D genome Aegilops tauschii.</title>
        <authorList>
            <person name="Luo M.C."/>
            <person name="Gu Y.Q."/>
            <person name="Puiu D."/>
            <person name="Wang H."/>
            <person name="Twardziok S.O."/>
            <person name="Deal K.R."/>
            <person name="Huo N."/>
            <person name="Zhu T."/>
            <person name="Wang L."/>
            <person name="Wang Y."/>
            <person name="McGuire P.E."/>
            <person name="Liu S."/>
            <person name="Long H."/>
            <person name="Ramasamy R.K."/>
            <person name="Rodriguez J.C."/>
            <person name="Van S.L."/>
            <person name="Yuan L."/>
            <person name="Wang Z."/>
            <person name="Xia Z."/>
            <person name="Xiao L."/>
            <person name="Anderson O.D."/>
            <person name="Ouyang S."/>
            <person name="Liang Y."/>
            <person name="Zimin A.V."/>
            <person name="Pertea G."/>
            <person name="Qi P."/>
            <person name="Bennetzen J.L."/>
            <person name="Dai X."/>
            <person name="Dawson M.W."/>
            <person name="Muller H.G."/>
            <person name="Kugler K."/>
            <person name="Rivarola-Duarte L."/>
            <person name="Spannagl M."/>
            <person name="Mayer K.F.X."/>
            <person name="Lu F.H."/>
            <person name="Bevan M.W."/>
            <person name="Leroy P."/>
            <person name="Li P."/>
            <person name="You F.M."/>
            <person name="Sun Q."/>
            <person name="Liu Z."/>
            <person name="Lyons E."/>
            <person name="Wicker T."/>
            <person name="Salzberg S.L."/>
            <person name="Devos K.M."/>
            <person name="Dvorak J."/>
        </authorList>
    </citation>
    <scope>NUCLEOTIDE SEQUENCE [LARGE SCALE GENOMIC DNA]</scope>
    <source>
        <strain evidence="22">cv. AL8/78</strain>
    </source>
</reference>
<dbReference type="CDD" id="cd23509">
    <property type="entry name" value="Gnk2-like"/>
    <property type="match status" value="2"/>
</dbReference>
<dbReference type="GO" id="GO:0005886">
    <property type="term" value="C:plasma membrane"/>
    <property type="evidence" value="ECO:0007669"/>
    <property type="project" value="UniProtKB-SubCell"/>
</dbReference>
<evidence type="ECO:0000256" key="6">
    <source>
        <dbReference type="ARBA" id="ARBA00022692"/>
    </source>
</evidence>
<evidence type="ECO:0000256" key="18">
    <source>
        <dbReference type="SAM" id="Phobius"/>
    </source>
</evidence>
<feature type="domain" description="Gnk2-homologous" evidence="21">
    <location>
        <begin position="160"/>
        <end position="260"/>
    </location>
</feature>
<proteinExistence type="inferred from homology"/>
<dbReference type="Gene3D" id="3.30.200.20">
    <property type="entry name" value="Phosphorylase Kinase, domain 1"/>
    <property type="match status" value="1"/>
</dbReference>
<feature type="transmembrane region" description="Helical" evidence="18">
    <location>
        <begin position="292"/>
        <end position="314"/>
    </location>
</feature>
<evidence type="ECO:0000256" key="4">
    <source>
        <dbReference type="ARBA" id="ARBA00022475"/>
    </source>
</evidence>
<keyword evidence="12 18" id="KW-1133">Transmembrane helix</keyword>
<dbReference type="Proteomes" id="UP000015105">
    <property type="component" value="Chromosome 2D"/>
</dbReference>
<keyword evidence="6 18" id="KW-0812">Transmembrane</keyword>
<comment type="subcellular location">
    <subcellularLocation>
        <location evidence="1">Cell membrane</location>
        <topology evidence="1">Single-pass type I membrane protein</topology>
    </subcellularLocation>
</comment>
<keyword evidence="9 16" id="KW-0547">Nucleotide-binding</keyword>
<reference evidence="22" key="5">
    <citation type="journal article" date="2021" name="G3 (Bethesda)">
        <title>Aegilops tauschii genome assembly Aet v5.0 features greater sequence contiguity and improved annotation.</title>
        <authorList>
            <person name="Wang L."/>
            <person name="Zhu T."/>
            <person name="Rodriguez J.C."/>
            <person name="Deal K.R."/>
            <person name="Dubcovsky J."/>
            <person name="McGuire P.E."/>
            <person name="Lux T."/>
            <person name="Spannagl M."/>
            <person name="Mayer K.F.X."/>
            <person name="Baldrich P."/>
            <person name="Meyers B.C."/>
            <person name="Huo N."/>
            <person name="Gu Y.Q."/>
            <person name="Zhou H."/>
            <person name="Devos K.M."/>
            <person name="Bennetzen J.L."/>
            <person name="Unver T."/>
            <person name="Budak H."/>
            <person name="Gulick P.J."/>
            <person name="Galiba G."/>
            <person name="Kalapos B."/>
            <person name="Nelson D.R."/>
            <person name="Li P."/>
            <person name="You F.M."/>
            <person name="Luo M.C."/>
            <person name="Dvorak J."/>
        </authorList>
    </citation>
    <scope>NUCLEOTIDE SEQUENCE [LARGE SCALE GENOMIC DNA]</scope>
    <source>
        <strain evidence="22">cv. AL8/78</strain>
    </source>
</reference>
<evidence type="ECO:0000256" key="13">
    <source>
        <dbReference type="ARBA" id="ARBA00023136"/>
    </source>
</evidence>
<dbReference type="Gramene" id="AET2Gv21283200.1">
    <property type="protein sequence ID" value="AET2Gv21283200.1"/>
    <property type="gene ID" value="AET2Gv21283200"/>
</dbReference>
<name>A0A453DKB7_AEGTS</name>
<dbReference type="Gene3D" id="3.30.430.20">
    <property type="entry name" value="Gnk2 domain, C-X8-C-X2-C motif"/>
    <property type="match status" value="2"/>
</dbReference>
<feature type="chain" id="PRO_5019571668" description="Protein kinase domain-containing protein" evidence="19">
    <location>
        <begin position="34"/>
        <end position="625"/>
    </location>
</feature>
<dbReference type="PROSITE" id="PS00108">
    <property type="entry name" value="PROTEIN_KINASE_ST"/>
    <property type="match status" value="1"/>
</dbReference>
<evidence type="ECO:0000256" key="7">
    <source>
        <dbReference type="ARBA" id="ARBA00022729"/>
    </source>
</evidence>
<dbReference type="SUPFAM" id="SSF56112">
    <property type="entry name" value="Protein kinase-like (PK-like)"/>
    <property type="match status" value="1"/>
</dbReference>
<keyword evidence="7 19" id="KW-0732">Signal</keyword>
<feature type="transmembrane region" description="Helical" evidence="18">
    <location>
        <begin position="530"/>
        <end position="549"/>
    </location>
</feature>
<evidence type="ECO:0000256" key="1">
    <source>
        <dbReference type="ARBA" id="ARBA00004251"/>
    </source>
</evidence>
<feature type="region of interest" description="Disordered" evidence="17">
    <location>
        <begin position="272"/>
        <end position="292"/>
    </location>
</feature>
<evidence type="ECO:0000256" key="14">
    <source>
        <dbReference type="ARBA" id="ARBA00023170"/>
    </source>
</evidence>
<keyword evidence="14" id="KW-0675">Receptor</keyword>
<dbReference type="GO" id="GO:0002229">
    <property type="term" value="P:defense response to oomycetes"/>
    <property type="evidence" value="ECO:0007669"/>
    <property type="project" value="UniProtKB-ARBA"/>
</dbReference>
<protein>
    <recommendedName>
        <fullName evidence="24">Protein kinase domain-containing protein</fullName>
    </recommendedName>
</protein>
<evidence type="ECO:0000256" key="16">
    <source>
        <dbReference type="PROSITE-ProRule" id="PRU10141"/>
    </source>
</evidence>
<keyword evidence="15" id="KW-0325">Glycoprotein</keyword>
<dbReference type="InterPro" id="IPR038408">
    <property type="entry name" value="GNK2_sf"/>
</dbReference>
<dbReference type="FunFam" id="1.10.510.10:FF:000240">
    <property type="entry name" value="Lectin-domain containing receptor kinase A4.3"/>
    <property type="match status" value="1"/>
</dbReference>